<organism evidence="2 3">
    <name type="scientific">Tieghemostelium lacteum</name>
    <name type="common">Slime mold</name>
    <name type="synonym">Dictyostelium lacteum</name>
    <dbReference type="NCBI Taxonomy" id="361077"/>
    <lineage>
        <taxon>Eukaryota</taxon>
        <taxon>Amoebozoa</taxon>
        <taxon>Evosea</taxon>
        <taxon>Eumycetozoa</taxon>
        <taxon>Dictyostelia</taxon>
        <taxon>Dictyosteliales</taxon>
        <taxon>Raperosteliaceae</taxon>
        <taxon>Tieghemostelium</taxon>
    </lineage>
</organism>
<dbReference type="Pfam" id="PF13516">
    <property type="entry name" value="LRR_6"/>
    <property type="match status" value="2"/>
</dbReference>
<name>A0A152A8S3_TIELA</name>
<keyword evidence="1" id="KW-0677">Repeat</keyword>
<dbReference type="Proteomes" id="UP000076078">
    <property type="component" value="Unassembled WGS sequence"/>
</dbReference>
<dbReference type="AlphaFoldDB" id="A0A152A8S3"/>
<dbReference type="STRING" id="361077.A0A152A8S3"/>
<keyword evidence="3" id="KW-1185">Reference proteome</keyword>
<proteinExistence type="predicted"/>
<dbReference type="OMA" id="FEYCYLD"/>
<dbReference type="Gene3D" id="3.80.10.10">
    <property type="entry name" value="Ribonuclease Inhibitor"/>
    <property type="match status" value="1"/>
</dbReference>
<evidence type="ECO:0000313" key="3">
    <source>
        <dbReference type="Proteomes" id="UP000076078"/>
    </source>
</evidence>
<dbReference type="InterPro" id="IPR032675">
    <property type="entry name" value="LRR_dom_sf"/>
</dbReference>
<dbReference type="InterPro" id="IPR001611">
    <property type="entry name" value="Leu-rich_rpt"/>
</dbReference>
<dbReference type="InterPro" id="IPR052201">
    <property type="entry name" value="LRR-containing_regulator"/>
</dbReference>
<dbReference type="EMBL" id="LODT01000001">
    <property type="protein sequence ID" value="KYR02612.1"/>
    <property type="molecule type" value="Genomic_DNA"/>
</dbReference>
<dbReference type="PANTHER" id="PTHR24111:SF0">
    <property type="entry name" value="LEUCINE-RICH REPEAT-CONTAINING PROTEIN"/>
    <property type="match status" value="1"/>
</dbReference>
<dbReference type="OrthoDB" id="15784at2759"/>
<comment type="caution">
    <text evidence="2">The sequence shown here is derived from an EMBL/GenBank/DDBJ whole genome shotgun (WGS) entry which is preliminary data.</text>
</comment>
<sequence length="220" mass="24547">MEYCHGGNLPSKEYFNISLVCKIWRSYSIGSIKSIKLVPQHMENLLIPYKPRVLEEAIKSIQQIIVNGISLESIDFSNGELDLQRMRHLTDSLKLNSTIRHLNFQYCYLDSESVELLAQVLSVNRSIQHLDLSYNKITHSGALCLAKSILNNHILQSMDLSNNEIGNQGALAISEILILNKSTVKINLSQNQIGGDGYSVGEVMVLVMGDNGGKKDMNNV</sequence>
<gene>
    <name evidence="2" type="ORF">DLAC_00059</name>
</gene>
<reference evidence="2 3" key="1">
    <citation type="submission" date="2015-12" db="EMBL/GenBank/DDBJ databases">
        <title>Dictyostelia acquired genes for synthesis and detection of signals that induce cell-type specialization by lateral gene transfer from prokaryotes.</title>
        <authorList>
            <person name="Gloeckner G."/>
            <person name="Schaap P."/>
        </authorList>
    </citation>
    <scope>NUCLEOTIDE SEQUENCE [LARGE SCALE GENOMIC DNA]</scope>
    <source>
        <strain evidence="2 3">TK</strain>
    </source>
</reference>
<dbReference type="SMART" id="SM00368">
    <property type="entry name" value="LRR_RI"/>
    <property type="match status" value="3"/>
</dbReference>
<dbReference type="SUPFAM" id="SSF52047">
    <property type="entry name" value="RNI-like"/>
    <property type="match status" value="1"/>
</dbReference>
<evidence type="ECO:0000256" key="1">
    <source>
        <dbReference type="ARBA" id="ARBA00022737"/>
    </source>
</evidence>
<accession>A0A152A8S3</accession>
<evidence type="ECO:0000313" key="2">
    <source>
        <dbReference type="EMBL" id="KYR02612.1"/>
    </source>
</evidence>
<protein>
    <recommendedName>
        <fullName evidence="4">Leucine-rich repeat-containing protein (LRR)</fullName>
    </recommendedName>
</protein>
<evidence type="ECO:0008006" key="4">
    <source>
        <dbReference type="Google" id="ProtNLM"/>
    </source>
</evidence>
<dbReference type="InParanoid" id="A0A152A8S3"/>
<dbReference type="PANTHER" id="PTHR24111">
    <property type="entry name" value="LEUCINE-RICH REPEAT-CONTAINING PROTEIN 34"/>
    <property type="match status" value="1"/>
</dbReference>